<gene>
    <name evidence="4" type="ORF">AKJ41_04970</name>
</gene>
<dbReference type="InterPro" id="IPR013762">
    <property type="entry name" value="Integrase-like_cat_sf"/>
</dbReference>
<organism evidence="4 5">
    <name type="scientific">candidate division MSBL1 archaeon SCGC-AAA259O05</name>
    <dbReference type="NCBI Taxonomy" id="1698271"/>
    <lineage>
        <taxon>Archaea</taxon>
        <taxon>Methanobacteriati</taxon>
        <taxon>Methanobacteriota</taxon>
        <taxon>candidate division MSBL1</taxon>
    </lineage>
</organism>
<dbReference type="GO" id="GO:0003677">
    <property type="term" value="F:DNA binding"/>
    <property type="evidence" value="ECO:0007669"/>
    <property type="project" value="InterPro"/>
</dbReference>
<comment type="caution">
    <text evidence="4">The sequence shown here is derived from an EMBL/GenBank/DDBJ whole genome shotgun (WGS) entry which is preliminary data.</text>
</comment>
<keyword evidence="1" id="KW-0233">DNA recombination</keyword>
<proteinExistence type="predicted"/>
<dbReference type="EMBL" id="LHXV01000071">
    <property type="protein sequence ID" value="KXA99734.1"/>
    <property type="molecule type" value="Genomic_DNA"/>
</dbReference>
<dbReference type="SUPFAM" id="SSF56349">
    <property type="entry name" value="DNA breaking-rejoining enzymes"/>
    <property type="match status" value="1"/>
</dbReference>
<keyword evidence="2" id="KW-0175">Coiled coil</keyword>
<sequence length="307" mass="35040">MRQLVNHAKTNRDKAAILCLWQSGMSISDLLALDISDVMIEDPVRGSLDDPPLLIKLVREKSGVDYRTFFGQDACEMLKRYLNERKRTIGPFERSDPLFLQQRKKNGVEYTRFTGAAAEMMFRRVAKKSGIVSDERMEEADFNPAGPHSLRAGFSSVLKEEGVNQPIIDGLTGHSVGYDSAYHNFTDKQLRKLYQEHEDVLSIERVSIPKEDEIEKVVKKHFGEMGVERIMPDLERTLNEHGFRLSKLEEEIQKREGLLEFLTVEVEDLEKEGSSASDHGSHFIGQEGFGPTRLNWVFLFSLDLCTE</sequence>
<dbReference type="GO" id="GO:0006310">
    <property type="term" value="P:DNA recombination"/>
    <property type="evidence" value="ECO:0007669"/>
    <property type="project" value="UniProtKB-KW"/>
</dbReference>
<dbReference type="Gene3D" id="1.10.443.10">
    <property type="entry name" value="Intergrase catalytic core"/>
    <property type="match status" value="1"/>
</dbReference>
<dbReference type="InterPro" id="IPR011010">
    <property type="entry name" value="DNA_brk_join_enz"/>
</dbReference>
<evidence type="ECO:0000256" key="1">
    <source>
        <dbReference type="ARBA" id="ARBA00023172"/>
    </source>
</evidence>
<protein>
    <recommendedName>
        <fullName evidence="3">Tyr recombinase domain-containing protein</fullName>
    </recommendedName>
</protein>
<dbReference type="Proteomes" id="UP000070344">
    <property type="component" value="Unassembled WGS sequence"/>
</dbReference>
<feature type="coiled-coil region" evidence="2">
    <location>
        <begin position="245"/>
        <end position="272"/>
    </location>
</feature>
<evidence type="ECO:0000313" key="4">
    <source>
        <dbReference type="EMBL" id="KXA99734.1"/>
    </source>
</evidence>
<evidence type="ECO:0000256" key="2">
    <source>
        <dbReference type="SAM" id="Coils"/>
    </source>
</evidence>
<dbReference type="GO" id="GO:0015074">
    <property type="term" value="P:DNA integration"/>
    <property type="evidence" value="ECO:0007669"/>
    <property type="project" value="InterPro"/>
</dbReference>
<keyword evidence="5" id="KW-1185">Reference proteome</keyword>
<reference evidence="4 5" key="1">
    <citation type="journal article" date="2016" name="Sci. Rep.">
        <title>Metabolic traits of an uncultured archaeal lineage -MSBL1- from brine pools of the Red Sea.</title>
        <authorList>
            <person name="Mwirichia R."/>
            <person name="Alam I."/>
            <person name="Rashid M."/>
            <person name="Vinu M."/>
            <person name="Ba-Alawi W."/>
            <person name="Anthony Kamau A."/>
            <person name="Kamanda Ngugi D."/>
            <person name="Goker M."/>
            <person name="Klenk H.P."/>
            <person name="Bajic V."/>
            <person name="Stingl U."/>
        </authorList>
    </citation>
    <scope>NUCLEOTIDE SEQUENCE [LARGE SCALE GENOMIC DNA]</scope>
    <source>
        <strain evidence="4">SCGC-AAA259O05</strain>
    </source>
</reference>
<dbReference type="Pfam" id="PF00589">
    <property type="entry name" value="Phage_integrase"/>
    <property type="match status" value="1"/>
</dbReference>
<dbReference type="CDD" id="cd00397">
    <property type="entry name" value="DNA_BRE_C"/>
    <property type="match status" value="1"/>
</dbReference>
<accession>A0A133UZX1</accession>
<evidence type="ECO:0000259" key="3">
    <source>
        <dbReference type="PROSITE" id="PS51898"/>
    </source>
</evidence>
<dbReference type="AlphaFoldDB" id="A0A133UZX1"/>
<dbReference type="PROSITE" id="PS51898">
    <property type="entry name" value="TYR_RECOMBINASE"/>
    <property type="match status" value="1"/>
</dbReference>
<evidence type="ECO:0000313" key="5">
    <source>
        <dbReference type="Proteomes" id="UP000070344"/>
    </source>
</evidence>
<dbReference type="InterPro" id="IPR002104">
    <property type="entry name" value="Integrase_catalytic"/>
</dbReference>
<name>A0A133UZX1_9EURY</name>
<feature type="domain" description="Tyr recombinase" evidence="3">
    <location>
        <begin position="1"/>
        <end position="195"/>
    </location>
</feature>